<sequence length="123" mass="14483">MTTERQQLEKYWREEKYLVMYHSQTSYEAIRALLKGQPSYAALDNLINQAKAVTPTTGSKINAYQHIWGYFKKRATAEEKERTFMLLEQLDTAESELTQHLYMLAEKYTVQYLLDSTLFKDNA</sequence>
<reference evidence="2 3" key="1">
    <citation type="submission" date="2019-01" db="EMBL/GenBank/DDBJ databases">
        <title>Draft genome sequences of the type strains of six Macrococcus species.</title>
        <authorList>
            <person name="Mazhar S."/>
            <person name="Altermann E."/>
            <person name="Hill C."/>
            <person name="Mcauliffe O."/>
        </authorList>
    </citation>
    <scope>NUCLEOTIDE SEQUENCE [LARGE SCALE GENOMIC DNA]</scope>
    <source>
        <strain evidence="2 3">CCM4815</strain>
    </source>
</reference>
<dbReference type="Pfam" id="PF08349">
    <property type="entry name" value="DUF1722"/>
    <property type="match status" value="1"/>
</dbReference>
<evidence type="ECO:0000313" key="3">
    <source>
        <dbReference type="Proteomes" id="UP000294802"/>
    </source>
</evidence>
<dbReference type="EMBL" id="SCWB01000002">
    <property type="protein sequence ID" value="TDM12768.1"/>
    <property type="molecule type" value="Genomic_DNA"/>
</dbReference>
<accession>A0A4R6BXL5</accession>
<dbReference type="Proteomes" id="UP000294802">
    <property type="component" value="Unassembled WGS sequence"/>
</dbReference>
<dbReference type="AlphaFoldDB" id="A0A4R6BXL5"/>
<comment type="caution">
    <text evidence="2">The sequence shown here is derived from an EMBL/GenBank/DDBJ whole genome shotgun (WGS) entry which is preliminary data.</text>
</comment>
<dbReference type="InterPro" id="IPR013560">
    <property type="entry name" value="DUF1722"/>
</dbReference>
<evidence type="ECO:0000313" key="2">
    <source>
        <dbReference type="EMBL" id="TDM12768.1"/>
    </source>
</evidence>
<gene>
    <name evidence="2" type="ORF">ERX29_01830</name>
</gene>
<evidence type="ECO:0000259" key="1">
    <source>
        <dbReference type="Pfam" id="PF08349"/>
    </source>
</evidence>
<organism evidence="2 3">
    <name type="scientific">Macrococcus lamae</name>
    <dbReference type="NCBI Taxonomy" id="198484"/>
    <lineage>
        <taxon>Bacteria</taxon>
        <taxon>Bacillati</taxon>
        <taxon>Bacillota</taxon>
        <taxon>Bacilli</taxon>
        <taxon>Bacillales</taxon>
        <taxon>Staphylococcaceae</taxon>
        <taxon>Macrococcus</taxon>
    </lineage>
</organism>
<dbReference type="OrthoDB" id="9782576at2"/>
<protein>
    <submittedName>
        <fullName evidence="2">DUF1722 domain-containing protein</fullName>
    </submittedName>
</protein>
<keyword evidence="3" id="KW-1185">Reference proteome</keyword>
<dbReference type="RefSeq" id="WP_133442983.1">
    <property type="nucleotide sequence ID" value="NZ_SCWB01000002.1"/>
</dbReference>
<proteinExistence type="predicted"/>
<name>A0A4R6BXL5_9STAP</name>
<feature type="domain" description="DUF1722" evidence="1">
    <location>
        <begin position="16"/>
        <end position="120"/>
    </location>
</feature>